<keyword evidence="5" id="KW-0560">Oxidoreductase</keyword>
<keyword evidence="9" id="KW-1185">Reference proteome</keyword>
<evidence type="ECO:0000256" key="2">
    <source>
        <dbReference type="ARBA" id="ARBA00010617"/>
    </source>
</evidence>
<dbReference type="OrthoDB" id="1470350at2759"/>
<dbReference type="GO" id="GO:0005506">
    <property type="term" value="F:iron ion binding"/>
    <property type="evidence" value="ECO:0007669"/>
    <property type="project" value="InterPro"/>
</dbReference>
<dbReference type="InParanoid" id="A0A1Q3B1G5"/>
<organism evidence="8 9">
    <name type="scientific">Cephalotus follicularis</name>
    <name type="common">Albany pitcher plant</name>
    <dbReference type="NCBI Taxonomy" id="3775"/>
    <lineage>
        <taxon>Eukaryota</taxon>
        <taxon>Viridiplantae</taxon>
        <taxon>Streptophyta</taxon>
        <taxon>Embryophyta</taxon>
        <taxon>Tracheophyta</taxon>
        <taxon>Spermatophyta</taxon>
        <taxon>Magnoliopsida</taxon>
        <taxon>eudicotyledons</taxon>
        <taxon>Gunneridae</taxon>
        <taxon>Pentapetalae</taxon>
        <taxon>rosids</taxon>
        <taxon>fabids</taxon>
        <taxon>Oxalidales</taxon>
        <taxon>Cephalotaceae</taxon>
        <taxon>Cephalotus</taxon>
    </lineage>
</organism>
<dbReference type="Proteomes" id="UP000187406">
    <property type="component" value="Unassembled WGS sequence"/>
</dbReference>
<evidence type="ECO:0000313" key="9">
    <source>
        <dbReference type="Proteomes" id="UP000187406"/>
    </source>
</evidence>
<dbReference type="Gene3D" id="1.10.630.10">
    <property type="entry name" value="Cytochrome P450"/>
    <property type="match status" value="1"/>
</dbReference>
<dbReference type="GO" id="GO:0004497">
    <property type="term" value="F:monooxygenase activity"/>
    <property type="evidence" value="ECO:0007669"/>
    <property type="project" value="UniProtKB-KW"/>
</dbReference>
<keyword evidence="3" id="KW-0349">Heme</keyword>
<evidence type="ECO:0000313" key="8">
    <source>
        <dbReference type="EMBL" id="GAV61851.1"/>
    </source>
</evidence>
<comment type="similarity">
    <text evidence="2">Belongs to the cytochrome P450 family.</text>
</comment>
<evidence type="ECO:0000256" key="5">
    <source>
        <dbReference type="ARBA" id="ARBA00023002"/>
    </source>
</evidence>
<dbReference type="SUPFAM" id="SSF48264">
    <property type="entry name" value="Cytochrome P450"/>
    <property type="match status" value="1"/>
</dbReference>
<comment type="caution">
    <text evidence="8">The sequence shown here is derived from an EMBL/GenBank/DDBJ whole genome shotgun (WGS) entry which is preliminary data.</text>
</comment>
<proteinExistence type="inferred from homology"/>
<dbReference type="STRING" id="3775.A0A1Q3B1G5"/>
<keyword evidence="7" id="KW-0503">Monooxygenase</keyword>
<keyword evidence="6" id="KW-0408">Iron</keyword>
<name>A0A1Q3B1G5_CEPFO</name>
<evidence type="ECO:0000256" key="4">
    <source>
        <dbReference type="ARBA" id="ARBA00022723"/>
    </source>
</evidence>
<reference evidence="9" key="1">
    <citation type="submission" date="2016-04" db="EMBL/GenBank/DDBJ databases">
        <title>Cephalotus genome sequencing.</title>
        <authorList>
            <person name="Fukushima K."/>
            <person name="Hasebe M."/>
            <person name="Fang X."/>
        </authorList>
    </citation>
    <scope>NUCLEOTIDE SEQUENCE [LARGE SCALE GENOMIC DNA]</scope>
    <source>
        <strain evidence="9">cv. St1</strain>
    </source>
</reference>
<feature type="non-terminal residue" evidence="8">
    <location>
        <position position="1"/>
    </location>
</feature>
<evidence type="ECO:0000256" key="6">
    <source>
        <dbReference type="ARBA" id="ARBA00023004"/>
    </source>
</evidence>
<evidence type="ECO:0000256" key="3">
    <source>
        <dbReference type="ARBA" id="ARBA00022617"/>
    </source>
</evidence>
<accession>A0A1Q3B1G5</accession>
<comment type="cofactor">
    <cofactor evidence="1">
        <name>heme</name>
        <dbReference type="ChEBI" id="CHEBI:30413"/>
    </cofactor>
</comment>
<dbReference type="InterPro" id="IPR036396">
    <property type="entry name" value="Cyt_P450_sf"/>
</dbReference>
<dbReference type="GO" id="GO:0020037">
    <property type="term" value="F:heme binding"/>
    <property type="evidence" value="ECO:0007669"/>
    <property type="project" value="InterPro"/>
</dbReference>
<evidence type="ECO:0000256" key="1">
    <source>
        <dbReference type="ARBA" id="ARBA00001971"/>
    </source>
</evidence>
<gene>
    <name evidence="8" type="ORF">CFOL_v3_05377</name>
</gene>
<sequence length="165" mass="19331">KKILRPRLLMESKKDPQSMINQYLRDITLNFIMARKSTLANTLTVCKHPFNQEKIAQEVKEVAEVRKLEFLRSILSLFLHFHWLHNKFTRLIPNTEWEGFNRCLPDGFRAMKGDGMNMACATGRMTYIGGDDTEEFHPDRWLDNGDFRPECDATFLLYHLAGPRI</sequence>
<dbReference type="EMBL" id="BDDD01000226">
    <property type="protein sequence ID" value="GAV61851.1"/>
    <property type="molecule type" value="Genomic_DNA"/>
</dbReference>
<keyword evidence="4" id="KW-0479">Metal-binding</keyword>
<dbReference type="PANTHER" id="PTHR24296">
    <property type="entry name" value="CYTOCHROME P450"/>
    <property type="match status" value="1"/>
</dbReference>
<protein>
    <submittedName>
        <fullName evidence="8">Uncharacterized protein</fullName>
    </submittedName>
</protein>
<feature type="non-terminal residue" evidence="8">
    <location>
        <position position="165"/>
    </location>
</feature>
<dbReference type="AlphaFoldDB" id="A0A1Q3B1G5"/>
<evidence type="ECO:0000256" key="7">
    <source>
        <dbReference type="ARBA" id="ARBA00023033"/>
    </source>
</evidence>
<dbReference type="GO" id="GO:0016705">
    <property type="term" value="F:oxidoreductase activity, acting on paired donors, with incorporation or reduction of molecular oxygen"/>
    <property type="evidence" value="ECO:0007669"/>
    <property type="project" value="InterPro"/>
</dbReference>